<accession>A0A3Q0INQ7</accession>
<evidence type="ECO:0000313" key="2">
    <source>
        <dbReference type="RefSeq" id="XP_026677872.1"/>
    </source>
</evidence>
<keyword evidence="1" id="KW-1185">Reference proteome</keyword>
<name>A0A3Q0INQ7_DIACI</name>
<dbReference type="RefSeq" id="XP_026677873.1">
    <property type="nucleotide sequence ID" value="XM_026822072.1"/>
</dbReference>
<evidence type="ECO:0000313" key="1">
    <source>
        <dbReference type="Proteomes" id="UP000079169"/>
    </source>
</evidence>
<dbReference type="KEGG" id="dci:113466549"/>
<dbReference type="GeneID" id="113466549"/>
<organism evidence="1 2">
    <name type="scientific">Diaphorina citri</name>
    <name type="common">Asian citrus psyllid</name>
    <dbReference type="NCBI Taxonomy" id="121845"/>
    <lineage>
        <taxon>Eukaryota</taxon>
        <taxon>Metazoa</taxon>
        <taxon>Ecdysozoa</taxon>
        <taxon>Arthropoda</taxon>
        <taxon>Hexapoda</taxon>
        <taxon>Insecta</taxon>
        <taxon>Pterygota</taxon>
        <taxon>Neoptera</taxon>
        <taxon>Paraneoptera</taxon>
        <taxon>Hemiptera</taxon>
        <taxon>Sternorrhyncha</taxon>
        <taxon>Psylloidea</taxon>
        <taxon>Psyllidae</taxon>
        <taxon>Diaphorininae</taxon>
        <taxon>Diaphorina</taxon>
    </lineage>
</organism>
<dbReference type="PaxDb" id="121845-A0A3Q0INQ7"/>
<sequence length="103" mass="11262">MVAQCLHINSCDHIYLNSLANSNSASDEVEDPQLLALAEGAAQLARSISIDTTGSDDSDVDSLQSFHFSPKAVDYPSALRLAKRLYHLEGFKKSDVSRHLSKK</sequence>
<gene>
    <name evidence="2 3" type="primary">LOC113466549</name>
</gene>
<dbReference type="RefSeq" id="XP_026677872.1">
    <property type="nucleotide sequence ID" value="XM_026822071.1"/>
</dbReference>
<dbReference type="Proteomes" id="UP000079169">
    <property type="component" value="Unplaced"/>
</dbReference>
<evidence type="ECO:0000313" key="3">
    <source>
        <dbReference type="RefSeq" id="XP_026677873.1"/>
    </source>
</evidence>
<dbReference type="AlphaFoldDB" id="A0A3Q0INQ7"/>
<proteinExistence type="predicted"/>
<protein>
    <submittedName>
        <fullName evidence="2 3">PH and SEC7 domain-containing protein 1-like</fullName>
    </submittedName>
</protein>
<reference evidence="2 3" key="1">
    <citation type="submission" date="2025-04" db="UniProtKB">
        <authorList>
            <consortium name="RefSeq"/>
        </authorList>
    </citation>
    <scope>IDENTIFICATION</scope>
</reference>
<dbReference type="STRING" id="121845.A0A3Q0INQ7"/>